<dbReference type="AlphaFoldDB" id="T1HL92"/>
<dbReference type="EMBL" id="ACPB03003759">
    <property type="status" value="NOT_ANNOTATED_CDS"/>
    <property type="molecule type" value="Genomic_DNA"/>
</dbReference>
<name>T1HL92_RHOPR</name>
<dbReference type="Proteomes" id="UP000015103">
    <property type="component" value="Unassembled WGS sequence"/>
</dbReference>
<dbReference type="InParanoid" id="T1HL92"/>
<sequence>MSTKYIHLLLQFTTATVVATSKYGEREKK</sequence>
<dbReference type="EnsemblMetazoa" id="RPRC004816-RA">
    <property type="protein sequence ID" value="RPRC004816-PA"/>
    <property type="gene ID" value="RPRC004816"/>
</dbReference>
<evidence type="ECO:0000313" key="1">
    <source>
        <dbReference type="EnsemblMetazoa" id="RPRC004816-PA"/>
    </source>
</evidence>
<reference evidence="1" key="1">
    <citation type="submission" date="2015-05" db="UniProtKB">
        <authorList>
            <consortium name="EnsemblMetazoa"/>
        </authorList>
    </citation>
    <scope>IDENTIFICATION</scope>
</reference>
<dbReference type="VEuPathDB" id="VectorBase:RPRC004816"/>
<dbReference type="HOGENOM" id="CLU_3410972_0_0_1"/>
<organism evidence="1 2">
    <name type="scientific">Rhodnius prolixus</name>
    <name type="common">Triatomid bug</name>
    <dbReference type="NCBI Taxonomy" id="13249"/>
    <lineage>
        <taxon>Eukaryota</taxon>
        <taxon>Metazoa</taxon>
        <taxon>Ecdysozoa</taxon>
        <taxon>Arthropoda</taxon>
        <taxon>Hexapoda</taxon>
        <taxon>Insecta</taxon>
        <taxon>Pterygota</taxon>
        <taxon>Neoptera</taxon>
        <taxon>Paraneoptera</taxon>
        <taxon>Hemiptera</taxon>
        <taxon>Heteroptera</taxon>
        <taxon>Panheteroptera</taxon>
        <taxon>Cimicomorpha</taxon>
        <taxon>Reduviidae</taxon>
        <taxon>Triatominae</taxon>
        <taxon>Rhodnius</taxon>
    </lineage>
</organism>
<proteinExistence type="predicted"/>
<evidence type="ECO:0000313" key="2">
    <source>
        <dbReference type="Proteomes" id="UP000015103"/>
    </source>
</evidence>
<keyword evidence="2" id="KW-1185">Reference proteome</keyword>
<protein>
    <submittedName>
        <fullName evidence="1">Uncharacterized protein</fullName>
    </submittedName>
</protein>
<accession>T1HL92</accession>